<keyword evidence="5" id="KW-1185">Reference proteome</keyword>
<keyword evidence="3" id="KW-1133">Transmembrane helix</keyword>
<dbReference type="EMBL" id="JASGBQ010000019">
    <property type="protein sequence ID" value="MDI9242821.1"/>
    <property type="molecule type" value="Genomic_DNA"/>
</dbReference>
<proteinExistence type="inferred from homology"/>
<dbReference type="RefSeq" id="WP_283231263.1">
    <property type="nucleotide sequence ID" value="NZ_JASGBQ010000019.1"/>
</dbReference>
<feature type="transmembrane region" description="Helical" evidence="3">
    <location>
        <begin position="39"/>
        <end position="58"/>
    </location>
</feature>
<gene>
    <name evidence="4" type="ORF">QJ036_10120</name>
</gene>
<protein>
    <submittedName>
        <fullName evidence="4">Monovalent cation/H(+) antiporter subunit G</fullName>
    </submittedName>
</protein>
<keyword evidence="3" id="KW-0472">Membrane</keyword>
<sequence length="124" mass="13891">MEWIQFGVSAAFLFSGLFMFITAAIGVNRFRRALNRIHAAALGDTLGILFMILGLVIWNGFGFASLKLLLVVLFFWIASPVAGHMISRLEVTTDKDLGEIEVKRLESGQDEMPLTENRKTEERS</sequence>
<comment type="similarity">
    <text evidence="2">Belongs to the CPA3 antiporters (TC 2.A.63) subunit G family.</text>
</comment>
<dbReference type="Pfam" id="PF03334">
    <property type="entry name" value="PhaG_MnhG_YufB"/>
    <property type="match status" value="1"/>
</dbReference>
<dbReference type="Proteomes" id="UP001300383">
    <property type="component" value="Unassembled WGS sequence"/>
</dbReference>
<organism evidence="4 5">
    <name type="scientific">Fusibacillus kribbianus</name>
    <dbReference type="NCBI Taxonomy" id="3044208"/>
    <lineage>
        <taxon>Bacteria</taxon>
        <taxon>Bacillati</taxon>
        <taxon>Bacillota</taxon>
        <taxon>Clostridia</taxon>
        <taxon>Lachnospirales</taxon>
        <taxon>Lachnospiraceae</taxon>
        <taxon>Fusibacillus</taxon>
    </lineage>
</organism>
<dbReference type="AlphaFoldDB" id="A0AAP4BA44"/>
<name>A0AAP4BA44_9FIRM</name>
<evidence type="ECO:0000256" key="3">
    <source>
        <dbReference type="SAM" id="Phobius"/>
    </source>
</evidence>
<evidence type="ECO:0000256" key="1">
    <source>
        <dbReference type="ARBA" id="ARBA00004141"/>
    </source>
</evidence>
<dbReference type="PANTHER" id="PTHR34703">
    <property type="entry name" value="ANTIPORTER SUBUNIT MNHG2-RELATED"/>
    <property type="match status" value="1"/>
</dbReference>
<dbReference type="PANTHER" id="PTHR34703:SF1">
    <property type="entry name" value="ANTIPORTER SUBUNIT MNHG2-RELATED"/>
    <property type="match status" value="1"/>
</dbReference>
<evidence type="ECO:0000256" key="2">
    <source>
        <dbReference type="ARBA" id="ARBA00008404"/>
    </source>
</evidence>
<evidence type="ECO:0000313" key="5">
    <source>
        <dbReference type="Proteomes" id="UP001300383"/>
    </source>
</evidence>
<reference evidence="4 5" key="1">
    <citation type="submission" date="2023-05" db="EMBL/GenBank/DDBJ databases">
        <title>[ruminococcus] sp. nov., isolated from a pig farm feces dump.</title>
        <authorList>
            <person name="Chang Y.-H."/>
        </authorList>
    </citation>
    <scope>NUCLEOTIDE SEQUENCE [LARGE SCALE GENOMIC DNA]</scope>
    <source>
        <strain evidence="4 5">YH-rum2234</strain>
    </source>
</reference>
<evidence type="ECO:0000313" key="4">
    <source>
        <dbReference type="EMBL" id="MDI9242821.1"/>
    </source>
</evidence>
<accession>A0AAP4BA44</accession>
<comment type="subcellular location">
    <subcellularLocation>
        <location evidence="1">Membrane</location>
        <topology evidence="1">Multi-pass membrane protein</topology>
    </subcellularLocation>
</comment>
<comment type="caution">
    <text evidence="4">The sequence shown here is derived from an EMBL/GenBank/DDBJ whole genome shotgun (WGS) entry which is preliminary data.</text>
</comment>
<feature type="transmembrane region" description="Helical" evidence="3">
    <location>
        <begin position="64"/>
        <end position="86"/>
    </location>
</feature>
<dbReference type="InterPro" id="IPR005133">
    <property type="entry name" value="PhaG_MnhG_YufB"/>
</dbReference>
<feature type="transmembrane region" description="Helical" evidence="3">
    <location>
        <begin position="6"/>
        <end position="27"/>
    </location>
</feature>
<dbReference type="GO" id="GO:0015385">
    <property type="term" value="F:sodium:proton antiporter activity"/>
    <property type="evidence" value="ECO:0007669"/>
    <property type="project" value="TreeGrafter"/>
</dbReference>
<keyword evidence="3" id="KW-0812">Transmembrane</keyword>